<reference evidence="1 2" key="1">
    <citation type="submission" date="2021-06" db="EMBL/GenBank/DDBJ databases">
        <authorList>
            <person name="Palmer J.M."/>
        </authorList>
    </citation>
    <scope>NUCLEOTIDE SEQUENCE [LARGE SCALE GENOMIC DNA]</scope>
    <source>
        <strain evidence="1 2">MEX-2019</strain>
        <tissue evidence="1">Muscle</tissue>
    </source>
</reference>
<dbReference type="EMBL" id="JAHHUM010000934">
    <property type="protein sequence ID" value="KAK5615692.1"/>
    <property type="molecule type" value="Genomic_DNA"/>
</dbReference>
<keyword evidence="2" id="KW-1185">Reference proteome</keyword>
<proteinExistence type="predicted"/>
<organism evidence="1 2">
    <name type="scientific">Crenichthys baileyi</name>
    <name type="common">White River springfish</name>
    <dbReference type="NCBI Taxonomy" id="28760"/>
    <lineage>
        <taxon>Eukaryota</taxon>
        <taxon>Metazoa</taxon>
        <taxon>Chordata</taxon>
        <taxon>Craniata</taxon>
        <taxon>Vertebrata</taxon>
        <taxon>Euteleostomi</taxon>
        <taxon>Actinopterygii</taxon>
        <taxon>Neopterygii</taxon>
        <taxon>Teleostei</taxon>
        <taxon>Neoteleostei</taxon>
        <taxon>Acanthomorphata</taxon>
        <taxon>Ovalentaria</taxon>
        <taxon>Atherinomorphae</taxon>
        <taxon>Cyprinodontiformes</taxon>
        <taxon>Goodeidae</taxon>
        <taxon>Crenichthys</taxon>
    </lineage>
</organism>
<name>A0AAV9S434_9TELE</name>
<comment type="caution">
    <text evidence="1">The sequence shown here is derived from an EMBL/GenBank/DDBJ whole genome shotgun (WGS) entry which is preliminary data.</text>
</comment>
<evidence type="ECO:0000313" key="1">
    <source>
        <dbReference type="EMBL" id="KAK5615692.1"/>
    </source>
</evidence>
<gene>
    <name evidence="1" type="ORF">CRENBAI_023375</name>
</gene>
<dbReference type="Proteomes" id="UP001311232">
    <property type="component" value="Unassembled WGS sequence"/>
</dbReference>
<protein>
    <submittedName>
        <fullName evidence="1">Uncharacterized protein</fullName>
    </submittedName>
</protein>
<accession>A0AAV9S434</accession>
<feature type="non-terminal residue" evidence="1">
    <location>
        <position position="59"/>
    </location>
</feature>
<evidence type="ECO:0000313" key="2">
    <source>
        <dbReference type="Proteomes" id="UP001311232"/>
    </source>
</evidence>
<sequence length="59" mass="6328">MPKTISTKIDLLLDAALIPRSVLVFRKPRGPFQNQINGTAAPGNIFVCAHLLGGDEIAQ</sequence>
<dbReference type="AlphaFoldDB" id="A0AAV9S434"/>